<dbReference type="EMBL" id="MU274909">
    <property type="protein sequence ID" value="KAI0089844.1"/>
    <property type="molecule type" value="Genomic_DNA"/>
</dbReference>
<evidence type="ECO:0000313" key="2">
    <source>
        <dbReference type="Proteomes" id="UP001055072"/>
    </source>
</evidence>
<evidence type="ECO:0000313" key="1">
    <source>
        <dbReference type="EMBL" id="KAI0089844.1"/>
    </source>
</evidence>
<sequence>MFIVDVSPSMGRVREVEIEQPNGEIRTIEMTNLEWALQFVKMKVQEMVRFMFSFAGVYNGRKTDQCGVILFGTKETRNMVHEKDGGYDHVSEYIPVGTPSSETISKLSEIKPGDDHGDPIDAIIVGIETQTEYLISKKTWTRKMVLLTDGDNPIEVEDWEATTEKMNTVKLRFTLVGIDFDDDDYGFEEEDKSVVKRANEEFYHRFVEALDNGVIGNASFALEEISKPDVKQTKSALLGTVLRLGDVENCPDESIEISVKVSKCTALARPKTWKKFAVRRNRHDPDDIVMKDSDDEEESKVLYAQLAMQTRYLIDHGAKDEEEGEETEEETEKKPDELVEKEELIRGYKYGSSYAPCPDGNFPKLSTKKGIEICGVIDEKIFRRDWAMGEIQYVWADPSSSASQVALSSISEALFSEARMAIARWVTRDDADPKMGVLKGVSLDHTDPLLWIPLLQMPFADDVRKYPFASLERLVNKKGEVVKKHPYLPTDNQMDAMAEFVDAMNLMEAGEKDEDGVRQPWFETNLSYNPAIHRVKQAQFHAAIVTDLNKQPVPPPHPELTKYFNPPRRVLKKAKNAIEDVKAAFNVREVPKRIAYTRKDGHVRARDEGEDLLLLDNQPVKKRKVSGTQSQSQYPSQARESPKSQQKSQRSQKKRRSGDDSSATESETEPESDREDLLSLNPKPQKTPSMGKDGRLPTPPSRSLSPAQGDDRLPGRIVGLEFPLEDFRTNIASGDLVTKAVEDLAFVIKKIVLEPLSGRRHKEMLQCLKELRKVASEEDEIDAWNDFLIDLKSTCLEGRPGNPDFWERVTELGRDISLVSKSEAMRLGGKSNITEAQATEVS</sequence>
<gene>
    <name evidence="1" type="ORF">BDY19DRAFT_888527</name>
</gene>
<keyword evidence="2" id="KW-1185">Reference proteome</keyword>
<protein>
    <submittedName>
        <fullName evidence="1">SPOC like C-terminal domain-containing protein</fullName>
    </submittedName>
</protein>
<reference evidence="1" key="1">
    <citation type="journal article" date="2021" name="Environ. Microbiol.">
        <title>Gene family expansions and transcriptome signatures uncover fungal adaptations to wood decay.</title>
        <authorList>
            <person name="Hage H."/>
            <person name="Miyauchi S."/>
            <person name="Viragh M."/>
            <person name="Drula E."/>
            <person name="Min B."/>
            <person name="Chaduli D."/>
            <person name="Navarro D."/>
            <person name="Favel A."/>
            <person name="Norest M."/>
            <person name="Lesage-Meessen L."/>
            <person name="Balint B."/>
            <person name="Merenyi Z."/>
            <person name="de Eugenio L."/>
            <person name="Morin E."/>
            <person name="Martinez A.T."/>
            <person name="Baldrian P."/>
            <person name="Stursova M."/>
            <person name="Martinez M.J."/>
            <person name="Novotny C."/>
            <person name="Magnuson J.K."/>
            <person name="Spatafora J.W."/>
            <person name="Maurice S."/>
            <person name="Pangilinan J."/>
            <person name="Andreopoulos W."/>
            <person name="LaButti K."/>
            <person name="Hundley H."/>
            <person name="Na H."/>
            <person name="Kuo A."/>
            <person name="Barry K."/>
            <person name="Lipzen A."/>
            <person name="Henrissat B."/>
            <person name="Riley R."/>
            <person name="Ahrendt S."/>
            <person name="Nagy L.G."/>
            <person name="Grigoriev I.V."/>
            <person name="Martin F."/>
            <person name="Rosso M.N."/>
        </authorList>
    </citation>
    <scope>NUCLEOTIDE SEQUENCE</scope>
    <source>
        <strain evidence="1">CBS 384.51</strain>
    </source>
</reference>
<proteinExistence type="predicted"/>
<comment type="caution">
    <text evidence="1">The sequence shown here is derived from an EMBL/GenBank/DDBJ whole genome shotgun (WGS) entry which is preliminary data.</text>
</comment>
<dbReference type="Proteomes" id="UP001055072">
    <property type="component" value="Unassembled WGS sequence"/>
</dbReference>
<name>A0ACB8U6V6_9APHY</name>
<organism evidence="1 2">
    <name type="scientific">Irpex rosettiformis</name>
    <dbReference type="NCBI Taxonomy" id="378272"/>
    <lineage>
        <taxon>Eukaryota</taxon>
        <taxon>Fungi</taxon>
        <taxon>Dikarya</taxon>
        <taxon>Basidiomycota</taxon>
        <taxon>Agaricomycotina</taxon>
        <taxon>Agaricomycetes</taxon>
        <taxon>Polyporales</taxon>
        <taxon>Irpicaceae</taxon>
        <taxon>Irpex</taxon>
    </lineage>
</organism>
<accession>A0ACB8U6V6</accession>